<evidence type="ECO:0000313" key="6">
    <source>
        <dbReference type="EMBL" id="MBE5918830.1"/>
    </source>
</evidence>
<evidence type="ECO:0000256" key="2">
    <source>
        <dbReference type="ARBA" id="ARBA00008455"/>
    </source>
</evidence>
<evidence type="ECO:0000256" key="1">
    <source>
        <dbReference type="ARBA" id="ARBA00004196"/>
    </source>
</evidence>
<dbReference type="Gene3D" id="3.90.70.10">
    <property type="entry name" value="Cysteine proteinases"/>
    <property type="match status" value="1"/>
</dbReference>
<comment type="similarity">
    <text evidence="2">Belongs to the peptidase C1 family.</text>
</comment>
<accession>A0A927U692</accession>
<dbReference type="InterPro" id="IPR042229">
    <property type="entry name" value="Listeria/Bacterioides_rpt_sf"/>
</dbReference>
<dbReference type="EMBL" id="SVER01000006">
    <property type="protein sequence ID" value="MBE5918830.1"/>
    <property type="molecule type" value="Genomic_DNA"/>
</dbReference>
<keyword evidence="4" id="KW-0732">Signal</keyword>
<dbReference type="SMART" id="SM00645">
    <property type="entry name" value="Pept_C1"/>
    <property type="match status" value="1"/>
</dbReference>
<dbReference type="PROSITE" id="PS00639">
    <property type="entry name" value="THIOL_PROTEASE_HIS"/>
    <property type="match status" value="1"/>
</dbReference>
<evidence type="ECO:0000313" key="7">
    <source>
        <dbReference type="Proteomes" id="UP000766246"/>
    </source>
</evidence>
<comment type="caution">
    <text evidence="6">The sequence shown here is derived from an EMBL/GenBank/DDBJ whole genome shotgun (WGS) entry which is preliminary data.</text>
</comment>
<protein>
    <recommendedName>
        <fullName evidence="5">Peptidase C1A papain C-terminal domain-containing protein</fullName>
    </recommendedName>
</protein>
<evidence type="ECO:0000256" key="3">
    <source>
        <dbReference type="SAM" id="MobiDB-lite"/>
    </source>
</evidence>
<dbReference type="InterPro" id="IPR025660">
    <property type="entry name" value="Pept_his_AS"/>
</dbReference>
<evidence type="ECO:0000256" key="4">
    <source>
        <dbReference type="SAM" id="SignalP"/>
    </source>
</evidence>
<feature type="chain" id="PRO_5037288052" description="Peptidase C1A papain C-terminal domain-containing protein" evidence="4">
    <location>
        <begin position="28"/>
        <end position="2587"/>
    </location>
</feature>
<dbReference type="GO" id="GO:0030313">
    <property type="term" value="C:cell envelope"/>
    <property type="evidence" value="ECO:0007669"/>
    <property type="project" value="UniProtKB-SubCell"/>
</dbReference>
<dbReference type="Gene3D" id="2.60.40.4270">
    <property type="entry name" value="Listeria-Bacteroides repeat domain"/>
    <property type="match status" value="7"/>
</dbReference>
<gene>
    <name evidence="6" type="ORF">E7272_03205</name>
</gene>
<sequence>MKLRMRLLSLLLAGALAFTSIDMSVYAASTGDEPVNEKVDEPTDADENQPSSDTQNGEQPAEEVPEGGTPAEGKPVEGGTPAEGEPVEGGAPAEGEPAEGGTPAEGEPAEGTKEADEAELEGEIPEEELVEEELTEEDLLKEKEEEEEEEQIVSYNEITPIYTKYKLALVSLEKKFPKYIYAMTNKDEEVKIRIYDWVAVDDYDQYLGEYKFEPVIDTDYEVSEDAEEPTLMVYVEDESDGPTGYVADETKPDVPVVKNESGLLKAALPDTYNNKDKLPVIRDQGQEGACWAFATMAAIESDLISKGEASKSIDLSELQLAYFAAHNFDDPKNCHDNDTFSFAGAAGKKYLSTGGNTTISTRALMNKIGAVKEDYAPYSMGGDAVLDDKFAVSSDYAQIYDSYEINYENQDLIKEAIMQRGAVAASFWASEGDFKRTVTSYSDGNLVDTKEYTGTAHYSSTYNSFYGTFESTNHAIALVGWDDNFSKDNFYEGCKPEGNGAWLVRNSWGLDDYGKQGYFWLSYYDAGLKSSGSVTAFSASTTQYDNAYSYATGELVSYYTMESYNDGEPITIEVKYSVDAGETIEAVSTEILNTNSKIDVSVTDGKNTVSGSRNVVEAGNYTVKLTSGLEITKKTDVTVTVTITPAANEKPKLLVENTRPQEIGDPNPNSKNYCVTTHTASMDKGFSVKSGNFTTNYSEDPLVRIYTNDVTTGDVSGELSVSEDEILDYGGTTHTVTLADDSIIKDASKLTWSVVDKSIATVSAAGVITLGYKKGSTIVVGSYVDPTTKKKYEVNIRVTIKPYEIIYDGDGIIVADKYKEYYPGDASNCDLPDNTQIRKLGYALEGLYSDAAFTTKLTTETLITKTGNVTVYPKWEKQKVALRYKVPKNNLDEYYTSSYNVFATDLYMENFPYTLLKRSEMSDYGSPKYYEGSTGKVFSYWSWDAAGKYPVSVITLDDAFAPPIVLDDKYGLMVTVYPKYKDDTSVKVTFNSNGGNVTPTSKSVEPGEAYGELPTPTKTGYKFTGWHLDKESGDKIESTTTVSKNSNHTLVASWEANKYTITFNANGGNVDVASKEVTYDAAIGELPVPTRYGYEFKGWFTSGSSTKEYKDTSKCDFSKNITLLARWTEKKKVRINYSVNSGNSLTPSYKEVYNDEPYGTLPTPTRTGYTFTGWHYNSAAGDIVTAETALKSKSTHTIYASWEANTYTITFSANGGTVDAAPMTVTFDASIGTLPTPTRPNYKFDGWYTGATDGNKYTSNIKYNIADDTTFYAHWTELNKIKITFDAGKGTVTPSEKSVYIDEAYGVLPTPTRAGYEFVEWRYDSETGAKVTAETPLKSTSNHKLVAFWKANTYNVTFDPNDGSVNTTTKSFTSGSSIYGLPNPTREGYIFDGWFTEKSEGNEVKAGDIYNYAKDITLYAHWVEKPTQVVTFTANYYDERSRMLGEKNLTQGEPYGTLLDVPHKAGYRAVGWYSSAKQAIVTDTDVVGLYNNDSLHARYEPIEYTATFNFDSNGGSQVEPKTYTWTYEKIPAFGELETPTKDDTEFKGWSRIATDANQIVSATDKIISTSGYDETKVEAEFTLHAIWQDDEPERVHVLYHANGGTLSYGNERETIGENLVVGAKYTLYTPYRQGYEFVAWHINTVDGPIVTESSIVELTEDHTIIAEWQPANVDPRARYLILLNPISKYGTVPADLGEEEHVTGEKIGKLPALTSDEKVFAGWYWDSLYTDRITEDSIIPNIAVRTMNIYAKWIDFPKVATIKASVESGDVEIGTVVTLESETNYATIVYTINGGSQQTYSDGIILDQAGTYTIKAKATASGYTDSDEATFTYTVKDSDKESSRIENAADRAEYEASPKTGIWIAGIHNNTYTYNGAAFKLTPDADFRVYDGVELLQNKVDYTYKLAKNTNAGQATISIIGKGDYKGTYTDTFTIEPKPFDGEATYTLAKDAYPYTGKLINAAVTVKDVRKGKTVTLSKNKDYTLEYFDAANGQATSNAMTENAGQKAVKVVGKGNYVGEHTLIYFVADKTKCLSNASVTVDSKDVVIGQGTDDQAGKIKLTVKLNGNKIEDAALAKCTITYKYVDIPDSVDYGNRSKIVTGGNYMVTITGDNQELVGSVTKKFAVKGGTALSKKMISGFVSKVPYTTTAYTQQYVAAGLTEGVDYILVRDKSVNIGKHTDVFYGIGKYKGKLTYQYSIAGTPINKNVTVTVTNKNTGKDFFEYKGEPYTLEDLAVRVVVDGKEVTADDYDVQLPKDTLNAGNKNIVIVGKNLYTGKYTKSKAFAISTVNLDDSTNRARIKVSMDEQVKYIKGGTKKLPTITFDNKQLDPSVVKTCFSISYSNNTGRIAKNADDKVKVTIKPKKNFVGKQAFDPIYYSIGQKNIEDVTVSAADKVYNVNSSKVKSAPVLNDMDDNGKLKKLVAGTDYEKNIYYEYVNIKDPITKKQGKTYVDAGRAVGDPVDKYDVIPVGTIIQGTVTGKGAYTGKITFTYRIISANVSSASVSIAKDSNLKNGLDYTGKARYIKKSDLVVRFGKNTLTANDYDIVNYQNNVKKGKATITIKGKGNYGGTKKYTFKINPKTITLKAN</sequence>
<dbReference type="CDD" id="cd02619">
    <property type="entry name" value="Peptidase_C1"/>
    <property type="match status" value="1"/>
</dbReference>
<feature type="signal peptide" evidence="4">
    <location>
        <begin position="1"/>
        <end position="27"/>
    </location>
</feature>
<dbReference type="Pfam" id="PF00112">
    <property type="entry name" value="Peptidase_C1"/>
    <property type="match status" value="1"/>
</dbReference>
<dbReference type="GO" id="GO:0006508">
    <property type="term" value="P:proteolysis"/>
    <property type="evidence" value="ECO:0007669"/>
    <property type="project" value="InterPro"/>
</dbReference>
<dbReference type="InterPro" id="IPR013128">
    <property type="entry name" value="Peptidase_C1A"/>
</dbReference>
<feature type="compositionally biased region" description="Polar residues" evidence="3">
    <location>
        <begin position="48"/>
        <end position="58"/>
    </location>
</feature>
<feature type="domain" description="Peptidase C1A papain C-terminal" evidence="5">
    <location>
        <begin position="268"/>
        <end position="541"/>
    </location>
</feature>
<dbReference type="InterPro" id="IPR000668">
    <property type="entry name" value="Peptidase_C1A_C"/>
</dbReference>
<dbReference type="NCBIfam" id="TIGR02543">
    <property type="entry name" value="List_Bact_rpt"/>
    <property type="match status" value="4"/>
</dbReference>
<reference evidence="6" key="1">
    <citation type="submission" date="2019-04" db="EMBL/GenBank/DDBJ databases">
        <title>Evolution of Biomass-Degrading Anaerobic Consortia Revealed by Metagenomics.</title>
        <authorList>
            <person name="Peng X."/>
        </authorList>
    </citation>
    <scope>NUCLEOTIDE SEQUENCE</scope>
    <source>
        <strain evidence="6">SIG311</strain>
    </source>
</reference>
<feature type="region of interest" description="Disordered" evidence="3">
    <location>
        <begin position="31"/>
        <end position="151"/>
    </location>
</feature>
<dbReference type="InterPro" id="IPR013378">
    <property type="entry name" value="InlB-like_B-rpt"/>
</dbReference>
<feature type="compositionally biased region" description="Acidic residues" evidence="3">
    <location>
        <begin position="116"/>
        <end position="137"/>
    </location>
</feature>
<dbReference type="Proteomes" id="UP000766246">
    <property type="component" value="Unassembled WGS sequence"/>
</dbReference>
<comment type="subcellular location">
    <subcellularLocation>
        <location evidence="1">Cell envelope</location>
    </subcellularLocation>
</comment>
<dbReference type="Pfam" id="PF09479">
    <property type="entry name" value="Flg_new"/>
    <property type="match status" value="9"/>
</dbReference>
<evidence type="ECO:0000259" key="5">
    <source>
        <dbReference type="SMART" id="SM00645"/>
    </source>
</evidence>
<name>A0A927U692_9FIRM</name>
<organism evidence="6 7">
    <name type="scientific">Pseudobutyrivibrio ruminis</name>
    <dbReference type="NCBI Taxonomy" id="46206"/>
    <lineage>
        <taxon>Bacteria</taxon>
        <taxon>Bacillati</taxon>
        <taxon>Bacillota</taxon>
        <taxon>Clostridia</taxon>
        <taxon>Lachnospirales</taxon>
        <taxon>Lachnospiraceae</taxon>
        <taxon>Pseudobutyrivibrio</taxon>
    </lineage>
</organism>
<feature type="compositionally biased region" description="Low complexity" evidence="3">
    <location>
        <begin position="77"/>
        <end position="106"/>
    </location>
</feature>
<proteinExistence type="inferred from homology"/>
<dbReference type="PANTHER" id="PTHR12411">
    <property type="entry name" value="CYSTEINE PROTEASE FAMILY C1-RELATED"/>
    <property type="match status" value="1"/>
</dbReference>
<dbReference type="InterPro" id="IPR038765">
    <property type="entry name" value="Papain-like_cys_pep_sf"/>
</dbReference>
<dbReference type="GO" id="GO:0008234">
    <property type="term" value="F:cysteine-type peptidase activity"/>
    <property type="evidence" value="ECO:0007669"/>
    <property type="project" value="InterPro"/>
</dbReference>
<dbReference type="SUPFAM" id="SSF54001">
    <property type="entry name" value="Cysteine proteinases"/>
    <property type="match status" value="1"/>
</dbReference>